<dbReference type="PANTHER" id="PTHR13710">
    <property type="entry name" value="DNA HELICASE RECQ FAMILY MEMBER"/>
    <property type="match status" value="1"/>
</dbReference>
<evidence type="ECO:0000313" key="9">
    <source>
        <dbReference type="EMBL" id="CAH3139124.1"/>
    </source>
</evidence>
<evidence type="ECO:0000256" key="2">
    <source>
        <dbReference type="ARBA" id="ARBA00023125"/>
    </source>
</evidence>
<dbReference type="SMART" id="SM00490">
    <property type="entry name" value="HELICc"/>
    <property type="match status" value="1"/>
</dbReference>
<name>A0ABN8PDB7_9CNID</name>
<sequence length="185" mass="20766">MNDIASVVNYLMMKLGKDAYSPKESWRQPDCLLGIFHSSCWPQSKERVVRSFKGDGKVRVVVASTTLSMRVNFPDIRYVVNWGPARSLLDQHQEAGRAGRDGKPSHVLIIYHGQQLSRFEMEVKEFVKTKDCLRVAAYKPLDASIQPQKPAHSCCSFCASSCDCNWCEATCPLFEQTTQGEQGAT</sequence>
<dbReference type="InterPro" id="IPR001650">
    <property type="entry name" value="Helicase_C-like"/>
</dbReference>
<evidence type="ECO:0000256" key="3">
    <source>
        <dbReference type="ARBA" id="ARBA00023235"/>
    </source>
</evidence>
<evidence type="ECO:0000256" key="5">
    <source>
        <dbReference type="ARBA" id="ARBA00034617"/>
    </source>
</evidence>
<feature type="domain" description="Helicase C-terminal" evidence="8">
    <location>
        <begin position="1"/>
        <end position="146"/>
    </location>
</feature>
<keyword evidence="2" id="KW-0238">DNA-binding</keyword>
<keyword evidence="10" id="KW-1185">Reference proteome</keyword>
<gene>
    <name evidence="9" type="ORF">PLOB_00040437</name>
</gene>
<keyword evidence="3" id="KW-0413">Isomerase</keyword>
<evidence type="ECO:0000256" key="6">
    <source>
        <dbReference type="ARBA" id="ARBA00034808"/>
    </source>
</evidence>
<accession>A0ABN8PDB7</accession>
<dbReference type="EC" id="5.6.2.4" evidence="6"/>
<dbReference type="Proteomes" id="UP001159405">
    <property type="component" value="Unassembled WGS sequence"/>
</dbReference>
<protein>
    <recommendedName>
        <fullName evidence="6">DNA 3'-5' helicase</fullName>
        <ecNumber evidence="6">5.6.2.4</ecNumber>
    </recommendedName>
    <alternativeName>
        <fullName evidence="7">DNA 3'-5' helicase BLM</fullName>
    </alternativeName>
</protein>
<proteinExistence type="inferred from homology"/>
<keyword evidence="4" id="KW-0539">Nucleus</keyword>
<organism evidence="9 10">
    <name type="scientific">Porites lobata</name>
    <dbReference type="NCBI Taxonomy" id="104759"/>
    <lineage>
        <taxon>Eukaryota</taxon>
        <taxon>Metazoa</taxon>
        <taxon>Cnidaria</taxon>
        <taxon>Anthozoa</taxon>
        <taxon>Hexacorallia</taxon>
        <taxon>Scleractinia</taxon>
        <taxon>Fungiina</taxon>
        <taxon>Poritidae</taxon>
        <taxon>Porites</taxon>
    </lineage>
</organism>
<comment type="similarity">
    <text evidence="1">Belongs to the helicase family. RecQ subfamily.</text>
</comment>
<dbReference type="PROSITE" id="PS51194">
    <property type="entry name" value="HELICASE_CTER"/>
    <property type="match status" value="1"/>
</dbReference>
<dbReference type="InterPro" id="IPR027417">
    <property type="entry name" value="P-loop_NTPase"/>
</dbReference>
<evidence type="ECO:0000256" key="7">
    <source>
        <dbReference type="ARBA" id="ARBA00044542"/>
    </source>
</evidence>
<evidence type="ECO:0000259" key="8">
    <source>
        <dbReference type="PROSITE" id="PS51194"/>
    </source>
</evidence>
<evidence type="ECO:0000256" key="4">
    <source>
        <dbReference type="ARBA" id="ARBA00023242"/>
    </source>
</evidence>
<comment type="catalytic activity">
    <reaction evidence="5">
        <text>Couples ATP hydrolysis with the unwinding of duplex DNA by translocating in the 3'-5' direction.</text>
        <dbReference type="EC" id="5.6.2.4"/>
    </reaction>
</comment>
<dbReference type="SUPFAM" id="SSF52540">
    <property type="entry name" value="P-loop containing nucleoside triphosphate hydrolases"/>
    <property type="match status" value="1"/>
</dbReference>
<evidence type="ECO:0000313" key="10">
    <source>
        <dbReference type="Proteomes" id="UP001159405"/>
    </source>
</evidence>
<dbReference type="Pfam" id="PF00271">
    <property type="entry name" value="Helicase_C"/>
    <property type="match status" value="1"/>
</dbReference>
<evidence type="ECO:0000256" key="1">
    <source>
        <dbReference type="ARBA" id="ARBA00005446"/>
    </source>
</evidence>
<dbReference type="EMBL" id="CALNXK010000062">
    <property type="protein sequence ID" value="CAH3139124.1"/>
    <property type="molecule type" value="Genomic_DNA"/>
</dbReference>
<dbReference type="PANTHER" id="PTHR13710:SF153">
    <property type="entry name" value="RECQ-LIKE DNA HELICASE BLM"/>
    <property type="match status" value="1"/>
</dbReference>
<comment type="caution">
    <text evidence="9">The sequence shown here is derived from an EMBL/GenBank/DDBJ whole genome shotgun (WGS) entry which is preliminary data.</text>
</comment>
<reference evidence="9 10" key="1">
    <citation type="submission" date="2022-05" db="EMBL/GenBank/DDBJ databases">
        <authorList>
            <consortium name="Genoscope - CEA"/>
            <person name="William W."/>
        </authorList>
    </citation>
    <scope>NUCLEOTIDE SEQUENCE [LARGE SCALE GENOMIC DNA]</scope>
</reference>
<dbReference type="Gene3D" id="3.40.50.300">
    <property type="entry name" value="P-loop containing nucleotide triphosphate hydrolases"/>
    <property type="match status" value="1"/>
</dbReference>